<dbReference type="Pfam" id="PF07729">
    <property type="entry name" value="FCD"/>
    <property type="match status" value="1"/>
</dbReference>
<dbReference type="Proteomes" id="UP001596104">
    <property type="component" value="Unassembled WGS sequence"/>
</dbReference>
<dbReference type="Pfam" id="PF00392">
    <property type="entry name" value="GntR"/>
    <property type="match status" value="1"/>
</dbReference>
<evidence type="ECO:0000256" key="3">
    <source>
        <dbReference type="ARBA" id="ARBA00023163"/>
    </source>
</evidence>
<name>A0ABW0HA79_9HYPH</name>
<reference evidence="7" key="1">
    <citation type="journal article" date="2019" name="Int. J. Syst. Evol. Microbiol.">
        <title>The Global Catalogue of Microorganisms (GCM) 10K type strain sequencing project: providing services to taxonomists for standard genome sequencing and annotation.</title>
        <authorList>
            <consortium name="The Broad Institute Genomics Platform"/>
            <consortium name="The Broad Institute Genome Sequencing Center for Infectious Disease"/>
            <person name="Wu L."/>
            <person name="Ma J."/>
        </authorList>
    </citation>
    <scope>NUCLEOTIDE SEQUENCE [LARGE SCALE GENOMIC DNA]</scope>
    <source>
        <strain evidence="7">CGMCC 1.16326</strain>
    </source>
</reference>
<evidence type="ECO:0000259" key="5">
    <source>
        <dbReference type="PROSITE" id="PS50949"/>
    </source>
</evidence>
<dbReference type="InterPro" id="IPR000524">
    <property type="entry name" value="Tscrpt_reg_HTH_GntR"/>
</dbReference>
<dbReference type="Gene3D" id="1.20.120.530">
    <property type="entry name" value="GntR ligand-binding domain-like"/>
    <property type="match status" value="1"/>
</dbReference>
<dbReference type="PRINTS" id="PR00035">
    <property type="entry name" value="HTHGNTR"/>
</dbReference>
<dbReference type="PANTHER" id="PTHR43537">
    <property type="entry name" value="TRANSCRIPTIONAL REGULATOR, GNTR FAMILY"/>
    <property type="match status" value="1"/>
</dbReference>
<proteinExistence type="predicted"/>
<dbReference type="CDD" id="cd07377">
    <property type="entry name" value="WHTH_GntR"/>
    <property type="match status" value="1"/>
</dbReference>
<feature type="compositionally biased region" description="Polar residues" evidence="4">
    <location>
        <begin position="246"/>
        <end position="259"/>
    </location>
</feature>
<feature type="compositionally biased region" description="Basic and acidic residues" evidence="4">
    <location>
        <begin position="227"/>
        <end position="240"/>
    </location>
</feature>
<dbReference type="PROSITE" id="PS50949">
    <property type="entry name" value="HTH_GNTR"/>
    <property type="match status" value="1"/>
</dbReference>
<evidence type="ECO:0000256" key="4">
    <source>
        <dbReference type="SAM" id="MobiDB-lite"/>
    </source>
</evidence>
<dbReference type="SMART" id="SM00895">
    <property type="entry name" value="FCD"/>
    <property type="match status" value="1"/>
</dbReference>
<organism evidence="6 7">
    <name type="scientific">Bosea vestrisii</name>
    <dbReference type="NCBI Taxonomy" id="151416"/>
    <lineage>
        <taxon>Bacteria</taxon>
        <taxon>Pseudomonadati</taxon>
        <taxon>Pseudomonadota</taxon>
        <taxon>Alphaproteobacteria</taxon>
        <taxon>Hyphomicrobiales</taxon>
        <taxon>Boseaceae</taxon>
        <taxon>Bosea</taxon>
    </lineage>
</organism>
<keyword evidence="1" id="KW-0805">Transcription regulation</keyword>
<feature type="compositionally biased region" description="Basic residues" evidence="4">
    <location>
        <begin position="260"/>
        <end position="269"/>
    </location>
</feature>
<dbReference type="EMBL" id="JBHSLV010000021">
    <property type="protein sequence ID" value="MFC5393545.1"/>
    <property type="molecule type" value="Genomic_DNA"/>
</dbReference>
<accession>A0ABW0HA79</accession>
<sequence>MARPSNFHAHLVDRLGREIVAGQVGLDGPLPREDELCTRYGVSRTVIREATKTLQALGLIVTGPRVGSRVQPVSAWRLLDPQVMGWMTDADMASGFQRDLLELRGMIEPTAAGLAAERGTDEQIAEITAAMAAMTAAGDKPAHQTADYRFHEAILEASGNLLLIQLRPILQAVLKASFGLSMHDLERAKASLAIHRVVTDAIVARDPERARRTMAELIAVARADMENAARTKTEAPKPEAPKSAGKPTTTDQRETSNAASRRKVGLTRA</sequence>
<dbReference type="SUPFAM" id="SSF48008">
    <property type="entry name" value="GntR ligand-binding domain-like"/>
    <property type="match status" value="1"/>
</dbReference>
<feature type="domain" description="HTH gntR-type" evidence="5">
    <location>
        <begin position="5"/>
        <end position="73"/>
    </location>
</feature>
<dbReference type="SMART" id="SM00345">
    <property type="entry name" value="HTH_GNTR"/>
    <property type="match status" value="1"/>
</dbReference>
<dbReference type="SUPFAM" id="SSF46785">
    <property type="entry name" value="Winged helix' DNA-binding domain"/>
    <property type="match status" value="1"/>
</dbReference>
<dbReference type="InterPro" id="IPR036390">
    <property type="entry name" value="WH_DNA-bd_sf"/>
</dbReference>
<keyword evidence="3" id="KW-0804">Transcription</keyword>
<evidence type="ECO:0000256" key="1">
    <source>
        <dbReference type="ARBA" id="ARBA00023015"/>
    </source>
</evidence>
<comment type="caution">
    <text evidence="6">The sequence shown here is derived from an EMBL/GenBank/DDBJ whole genome shotgun (WGS) entry which is preliminary data.</text>
</comment>
<keyword evidence="7" id="KW-1185">Reference proteome</keyword>
<evidence type="ECO:0000313" key="6">
    <source>
        <dbReference type="EMBL" id="MFC5393545.1"/>
    </source>
</evidence>
<feature type="region of interest" description="Disordered" evidence="4">
    <location>
        <begin position="227"/>
        <end position="269"/>
    </location>
</feature>
<dbReference type="InterPro" id="IPR008920">
    <property type="entry name" value="TF_FadR/GntR_C"/>
</dbReference>
<dbReference type="RefSeq" id="WP_377008553.1">
    <property type="nucleotide sequence ID" value="NZ_JBHSLV010000021.1"/>
</dbReference>
<dbReference type="PANTHER" id="PTHR43537:SF44">
    <property type="entry name" value="GNTR FAMILY REGULATORY PROTEIN"/>
    <property type="match status" value="1"/>
</dbReference>
<dbReference type="InterPro" id="IPR036388">
    <property type="entry name" value="WH-like_DNA-bd_sf"/>
</dbReference>
<evidence type="ECO:0000256" key="2">
    <source>
        <dbReference type="ARBA" id="ARBA00023125"/>
    </source>
</evidence>
<dbReference type="InterPro" id="IPR011711">
    <property type="entry name" value="GntR_C"/>
</dbReference>
<evidence type="ECO:0000313" key="7">
    <source>
        <dbReference type="Proteomes" id="UP001596104"/>
    </source>
</evidence>
<protein>
    <submittedName>
        <fullName evidence="6">FadR/GntR family transcriptional regulator</fullName>
    </submittedName>
</protein>
<dbReference type="Gene3D" id="1.10.10.10">
    <property type="entry name" value="Winged helix-like DNA-binding domain superfamily/Winged helix DNA-binding domain"/>
    <property type="match status" value="1"/>
</dbReference>
<keyword evidence="2" id="KW-0238">DNA-binding</keyword>
<gene>
    <name evidence="6" type="ORF">ACFPPC_12945</name>
</gene>